<dbReference type="InterPro" id="IPR036770">
    <property type="entry name" value="Ankyrin_rpt-contain_sf"/>
</dbReference>
<dbReference type="InterPro" id="IPR002110">
    <property type="entry name" value="Ankyrin_rpt"/>
</dbReference>
<dbReference type="PROSITE" id="PS50088">
    <property type="entry name" value="ANK_REPEAT"/>
    <property type="match status" value="2"/>
</dbReference>
<dbReference type="Proteomes" id="UP000078348">
    <property type="component" value="Unassembled WGS sequence"/>
</dbReference>
<feature type="repeat" description="ANK" evidence="3">
    <location>
        <begin position="245"/>
        <end position="277"/>
    </location>
</feature>
<comment type="caution">
    <text evidence="5">The sequence shown here is derived from an EMBL/GenBank/DDBJ whole genome shotgun (WGS) entry which is preliminary data.</text>
</comment>
<dbReference type="GO" id="GO:0004842">
    <property type="term" value="F:ubiquitin-protein transferase activity"/>
    <property type="evidence" value="ECO:0007669"/>
    <property type="project" value="TreeGrafter"/>
</dbReference>
<dbReference type="SMART" id="SM00248">
    <property type="entry name" value="ANK"/>
    <property type="match status" value="5"/>
</dbReference>
<reference evidence="5 6" key="1">
    <citation type="submission" date="2016-05" db="EMBL/GenBank/DDBJ databases">
        <title>Nuclear genome of Blastocystis sp. subtype 1 NandII.</title>
        <authorList>
            <person name="Gentekaki E."/>
            <person name="Curtis B."/>
            <person name="Stairs C."/>
            <person name="Eme L."/>
            <person name="Herman E."/>
            <person name="Klimes V."/>
            <person name="Arias M.C."/>
            <person name="Elias M."/>
            <person name="Hilliou F."/>
            <person name="Klute M."/>
            <person name="Malik S.-B."/>
            <person name="Pightling A."/>
            <person name="Rachubinski R."/>
            <person name="Salas D."/>
            <person name="Schlacht A."/>
            <person name="Suga H."/>
            <person name="Archibald J."/>
            <person name="Ball S.G."/>
            <person name="Clark G."/>
            <person name="Dacks J."/>
            <person name="Van Der Giezen M."/>
            <person name="Tsaousis A."/>
            <person name="Roger A."/>
        </authorList>
    </citation>
    <scope>NUCLEOTIDE SEQUENCE [LARGE SCALE GENOMIC DNA]</scope>
    <source>
        <strain evidence="6">ATCC 50177 / NandII</strain>
    </source>
</reference>
<keyword evidence="4" id="KW-0175">Coiled coil</keyword>
<evidence type="ECO:0000256" key="2">
    <source>
        <dbReference type="ARBA" id="ARBA00023043"/>
    </source>
</evidence>
<keyword evidence="1" id="KW-0677">Repeat</keyword>
<organism evidence="5 6">
    <name type="scientific">Blastocystis sp. subtype 1 (strain ATCC 50177 / NandII)</name>
    <dbReference type="NCBI Taxonomy" id="478820"/>
    <lineage>
        <taxon>Eukaryota</taxon>
        <taxon>Sar</taxon>
        <taxon>Stramenopiles</taxon>
        <taxon>Bigyra</taxon>
        <taxon>Opalozoa</taxon>
        <taxon>Opalinata</taxon>
        <taxon>Blastocystidae</taxon>
        <taxon>Blastocystis</taxon>
    </lineage>
</organism>
<evidence type="ECO:0000313" key="5">
    <source>
        <dbReference type="EMBL" id="OAO13466.1"/>
    </source>
</evidence>
<evidence type="ECO:0000256" key="1">
    <source>
        <dbReference type="ARBA" id="ARBA00022737"/>
    </source>
</evidence>
<name>A0A196SAW0_BLAHN</name>
<keyword evidence="6" id="KW-1185">Reference proteome</keyword>
<dbReference type="EMBL" id="LXWW01000390">
    <property type="protein sequence ID" value="OAO13466.1"/>
    <property type="molecule type" value="Genomic_DNA"/>
</dbReference>
<keyword evidence="2 3" id="KW-0040">ANK repeat</keyword>
<dbReference type="PROSITE" id="PS50297">
    <property type="entry name" value="ANK_REP_REGION"/>
    <property type="match status" value="1"/>
</dbReference>
<dbReference type="OrthoDB" id="20872at2759"/>
<feature type="coiled-coil region" evidence="4">
    <location>
        <begin position="896"/>
        <end position="954"/>
    </location>
</feature>
<dbReference type="STRING" id="478820.A0A196SAW0"/>
<proteinExistence type="predicted"/>
<protein>
    <submittedName>
        <fullName evidence="5">Ankyrin repeat protein</fullName>
    </submittedName>
</protein>
<dbReference type="AlphaFoldDB" id="A0A196SAW0"/>
<dbReference type="PANTHER" id="PTHR24171:SF8">
    <property type="entry name" value="BRCA1-ASSOCIATED RING DOMAIN PROTEIN 1"/>
    <property type="match status" value="1"/>
</dbReference>
<dbReference type="Pfam" id="PF12796">
    <property type="entry name" value="Ank_2"/>
    <property type="match status" value="1"/>
</dbReference>
<dbReference type="PANTHER" id="PTHR24171">
    <property type="entry name" value="ANKYRIN REPEAT DOMAIN-CONTAINING PROTEIN 39-RELATED"/>
    <property type="match status" value="1"/>
</dbReference>
<dbReference type="SUPFAM" id="SSF48403">
    <property type="entry name" value="Ankyrin repeat"/>
    <property type="match status" value="1"/>
</dbReference>
<accession>A0A196SAW0</accession>
<feature type="repeat" description="ANK" evidence="3">
    <location>
        <begin position="278"/>
        <end position="310"/>
    </location>
</feature>
<evidence type="ECO:0000256" key="3">
    <source>
        <dbReference type="PROSITE-ProRule" id="PRU00023"/>
    </source>
</evidence>
<dbReference type="Gene3D" id="1.25.40.20">
    <property type="entry name" value="Ankyrin repeat-containing domain"/>
    <property type="match status" value="2"/>
</dbReference>
<dbReference type="GO" id="GO:0085020">
    <property type="term" value="P:protein K6-linked ubiquitination"/>
    <property type="evidence" value="ECO:0007669"/>
    <property type="project" value="TreeGrafter"/>
</dbReference>
<sequence>MKVVPNEVTQFTQSDIGDSPEDYAVSIAVTIPGLISNIKYTTPMISTDPYISLEDSKNWIFIVSHNYSDDRKKPSDPDYFMSLSMSYRSPLMIPPARYVVVKVVFDNDDASHSHTYTSYPIYFDGNSNSYKFGTVIALADIINSKSGLLKGGSLSFTICVLPAPTSNLSIETRFLLATRQNNIPLMKHYLAQGCDVNCVSDFFAPAQNAYLHDATALIIATNDHCNEAMQLLLQNGCDVHMTNSNGDNALLRACWSGNIEALGILINAGASITCVNHNGVTPLMYACLMNNLTVITYLLDFKQDINQQDYEGNTAAHYAVVNNNCEVLSLLQLKRALMNIRNCDGKCAIDYASDSTIERIIIAGDRSCASLTAAPSILRKPFQLGSKALQTLFFLGVTVMKYVASRLVDFPVYPFDLLTTTEKFVLLQREYDCISQNHFDRLEVNLLTESLFFGCFYVLSKGLTFEGQPQERVREAEKSLRMLIMQAYEEIYHEKLNEKGISLQQTRSTTFTTVLDLILVRLINQYDTKKRLFLNCTDTILIHNPSVHFPAVHDSYFVSLPMTRHDESYLHLFTLKKPNLFNQNDTTSKEIVITVISALSPRKSFSKTLLSSPIAIDYVAFQNQLRVLNEREILPFIAHNNTQQPEERSCVYGHNMAAANELKTAEFKRFWEALPAAEKRALLAVDLKDVVSRIRESVYWFVLRYVLANWSYMEPNNDLKDITKKGDCFLINNGVETEEVINRIISGASTYDYCVTPSRDESPCHVFSEPFEYTPTSVDDQLLFLTTLRFKMFLFWMVCDQMDSAYQMKRREAEADRVAALLLNEGIGAVKETKTKKRKKNKKNKSKKEAEVPADEIVETVETVEVPKPSESNALSGLGVKEAVTQLLKEPPKDLLALLDLERAVEEREVVEEKREKGVEELDVAAQRVNQFLLGEKREKAEVQAEKKKNEEAETPFVSLRCIMKRQSVLEQLCEKRPEMEPSAADASIDSIIPSLASFQAVSSLLQKDTPVLSPVAPVSSALSPEGKKFTATSKEFVMHSTPKTGSFYSQSFYMYSSGI</sequence>
<evidence type="ECO:0000313" key="6">
    <source>
        <dbReference type="Proteomes" id="UP000078348"/>
    </source>
</evidence>
<evidence type="ECO:0000256" key="4">
    <source>
        <dbReference type="SAM" id="Coils"/>
    </source>
</evidence>
<gene>
    <name evidence="5" type="ORF">AV274_4856</name>
</gene>